<comment type="similarity">
    <text evidence="2">Belongs to the glycosyl hydrolase 29 family.</text>
</comment>
<dbReference type="PANTHER" id="PTHR10030">
    <property type="entry name" value="ALPHA-L-FUCOSIDASE"/>
    <property type="match status" value="1"/>
</dbReference>
<dbReference type="Proteomes" id="UP001158067">
    <property type="component" value="Unassembled WGS sequence"/>
</dbReference>
<dbReference type="SUPFAM" id="SSF51445">
    <property type="entry name" value="(Trans)glycosidases"/>
    <property type="match status" value="1"/>
</dbReference>
<dbReference type="InterPro" id="IPR000933">
    <property type="entry name" value="Glyco_hydro_29"/>
</dbReference>
<evidence type="ECO:0000256" key="1">
    <source>
        <dbReference type="ARBA" id="ARBA00004071"/>
    </source>
</evidence>
<dbReference type="SMART" id="SM00812">
    <property type="entry name" value="Alpha_L_fucos"/>
    <property type="match status" value="1"/>
</dbReference>
<evidence type="ECO:0000256" key="2">
    <source>
        <dbReference type="ARBA" id="ARBA00007951"/>
    </source>
</evidence>
<dbReference type="InterPro" id="IPR017853">
    <property type="entry name" value="GH"/>
</dbReference>
<dbReference type="Pfam" id="PF01120">
    <property type="entry name" value="Alpha_L_fucos"/>
    <property type="match status" value="1"/>
</dbReference>
<evidence type="ECO:0000256" key="6">
    <source>
        <dbReference type="ARBA" id="ARBA00023295"/>
    </source>
</evidence>
<evidence type="ECO:0000256" key="7">
    <source>
        <dbReference type="SAM" id="SignalP"/>
    </source>
</evidence>
<organism evidence="9 10">
    <name type="scientific">Neorhodopirellula lusitana</name>
    <dbReference type="NCBI Taxonomy" id="445327"/>
    <lineage>
        <taxon>Bacteria</taxon>
        <taxon>Pseudomonadati</taxon>
        <taxon>Planctomycetota</taxon>
        <taxon>Planctomycetia</taxon>
        <taxon>Pirellulales</taxon>
        <taxon>Pirellulaceae</taxon>
        <taxon>Neorhodopirellula</taxon>
    </lineage>
</organism>
<evidence type="ECO:0000313" key="9">
    <source>
        <dbReference type="EMBL" id="SMP55659.1"/>
    </source>
</evidence>
<dbReference type="InterPro" id="IPR016286">
    <property type="entry name" value="FUC_metazoa-typ"/>
</dbReference>
<comment type="function">
    <text evidence="1">Alpha-L-fucosidase is responsible for hydrolyzing the alpha-1,6-linked fucose joined to the reducing-end N-acetylglucosamine of the carbohydrate moieties of glycoproteins.</text>
</comment>
<feature type="chain" id="PRO_5045620870" description="alpha-L-fucosidase" evidence="7">
    <location>
        <begin position="24"/>
        <end position="592"/>
    </location>
</feature>
<dbReference type="PANTHER" id="PTHR10030:SF37">
    <property type="entry name" value="ALPHA-L-FUCOSIDASE-RELATED"/>
    <property type="match status" value="1"/>
</dbReference>
<name>A0ABY1Q259_9BACT</name>
<keyword evidence="4 7" id="KW-0732">Signal</keyword>
<accession>A0ABY1Q259</accession>
<dbReference type="EMBL" id="FXUG01000005">
    <property type="protein sequence ID" value="SMP55659.1"/>
    <property type="molecule type" value="Genomic_DNA"/>
</dbReference>
<dbReference type="PRINTS" id="PR00741">
    <property type="entry name" value="GLHYDRLASE29"/>
</dbReference>
<evidence type="ECO:0000259" key="8">
    <source>
        <dbReference type="Pfam" id="PF01120"/>
    </source>
</evidence>
<proteinExistence type="inferred from homology"/>
<keyword evidence="6" id="KW-0326">Glycosidase</keyword>
<dbReference type="EC" id="3.2.1.51" evidence="3"/>
<dbReference type="InterPro" id="IPR057739">
    <property type="entry name" value="Glyco_hydro_29_N"/>
</dbReference>
<evidence type="ECO:0000256" key="3">
    <source>
        <dbReference type="ARBA" id="ARBA00012662"/>
    </source>
</evidence>
<gene>
    <name evidence="9" type="ORF">SAMN06265222_10520</name>
</gene>
<keyword evidence="10" id="KW-1185">Reference proteome</keyword>
<evidence type="ECO:0000313" key="10">
    <source>
        <dbReference type="Proteomes" id="UP001158067"/>
    </source>
</evidence>
<keyword evidence="5" id="KW-0378">Hydrolase</keyword>
<comment type="caution">
    <text evidence="9">The sequence shown here is derived from an EMBL/GenBank/DDBJ whole genome shotgun (WGS) entry which is preliminary data.</text>
</comment>
<protein>
    <recommendedName>
        <fullName evidence="3">alpha-L-fucosidase</fullName>
        <ecNumber evidence="3">3.2.1.51</ecNumber>
    </recommendedName>
</protein>
<evidence type="ECO:0000256" key="4">
    <source>
        <dbReference type="ARBA" id="ARBA00022729"/>
    </source>
</evidence>
<feature type="signal peptide" evidence="7">
    <location>
        <begin position="1"/>
        <end position="23"/>
    </location>
</feature>
<dbReference type="Gene3D" id="3.20.20.80">
    <property type="entry name" value="Glycosidases"/>
    <property type="match status" value="1"/>
</dbReference>
<reference evidence="9 10" key="1">
    <citation type="submission" date="2017-05" db="EMBL/GenBank/DDBJ databases">
        <authorList>
            <person name="Varghese N."/>
            <person name="Submissions S."/>
        </authorList>
    </citation>
    <scope>NUCLEOTIDE SEQUENCE [LARGE SCALE GENOMIC DNA]</scope>
    <source>
        <strain evidence="9 10">DSM 25457</strain>
    </source>
</reference>
<dbReference type="RefSeq" id="WP_283432496.1">
    <property type="nucleotide sequence ID" value="NZ_FXUG01000005.1"/>
</dbReference>
<evidence type="ECO:0000256" key="5">
    <source>
        <dbReference type="ARBA" id="ARBA00022801"/>
    </source>
</evidence>
<sequence>MKLKSLMLLGSLCALLLPRGVIAQEDATAKRMKWFQGAKFGMFIHFGVENKNEFNPVDFDAGEWARIAQQAGMKYIVLTTKHHVGFCLWDSELTDWNVVDQTPLKRDIVKELAAACQAEGLEMGCYYSIADYHHPLYEPKYQNRPNRRTGTVEGADIKKYIDFMFGQLEELCELYHPCLVWFDGGSGFRNPADKPLLRRRELVEMLHSYGTLSNSRLGDDDQLQIVDYLSMNDNLAPAINPGVYFESAVTMGDSWHFSSHDDTKTTQELLERLVNAAGNGGNLLLNVGPNHEGVIPEDQQTRLKEMGDWLTKNGEAIYGTQAGPYPYEISWGTITQRKEADRTNLYLNVLEWPKDGKFTLFGVSNPVQAASLLASGETLHHETRFDASSGQNVITLDIPRSAPDEHVSVIKLVVSGDVKTNDTFMQLSDGKVLLDTYNATIHDLEYIANKPARAIDQKMFTVPRIGQGIMPSRGLTVSGFDTKGQALSWDFKIYQPGTYEVMVICHAGKDQTWNVDGQVRASVAGQTVENQLIEQKRVAIPTTTPNVVDLYSTLGTVQLSSSGAQTLTLEIISDFKGNKPKFRSVMLVPVQQ</sequence>
<feature type="domain" description="Glycoside hydrolase family 29 N-terminal" evidence="8">
    <location>
        <begin position="51"/>
        <end position="315"/>
    </location>
</feature>